<dbReference type="EMBL" id="UGGO01000001">
    <property type="protein sequence ID" value="STQ46144.1"/>
    <property type="molecule type" value="Genomic_DNA"/>
</dbReference>
<sequence>MKNTQELRTLTLEEIEMVNGAGLVGNVVSGLNA</sequence>
<evidence type="ECO:0000313" key="1">
    <source>
        <dbReference type="EMBL" id="STQ46144.1"/>
    </source>
</evidence>
<dbReference type="Proteomes" id="UP000254304">
    <property type="component" value="Unassembled WGS sequence"/>
</dbReference>
<organism evidence="1 2">
    <name type="scientific">Ewingella americana</name>
    <dbReference type="NCBI Taxonomy" id="41202"/>
    <lineage>
        <taxon>Bacteria</taxon>
        <taxon>Pseudomonadati</taxon>
        <taxon>Pseudomonadota</taxon>
        <taxon>Gammaproteobacteria</taxon>
        <taxon>Enterobacterales</taxon>
        <taxon>Yersiniaceae</taxon>
        <taxon>Ewingella</taxon>
    </lineage>
</organism>
<evidence type="ECO:0000313" key="2">
    <source>
        <dbReference type="Proteomes" id="UP000254304"/>
    </source>
</evidence>
<accession>A0A377NHB3</accession>
<proteinExistence type="predicted"/>
<protein>
    <submittedName>
        <fullName evidence="1">Uncharacterized protein</fullName>
    </submittedName>
</protein>
<reference evidence="1 2" key="1">
    <citation type="submission" date="2018-06" db="EMBL/GenBank/DDBJ databases">
        <authorList>
            <consortium name="Pathogen Informatics"/>
            <person name="Doyle S."/>
        </authorList>
    </citation>
    <scope>NUCLEOTIDE SEQUENCE [LARGE SCALE GENOMIC DNA]</scope>
    <source>
        <strain evidence="1 2">NCTC12157</strain>
    </source>
</reference>
<gene>
    <name evidence="1" type="ORF">NCTC12157_03915</name>
</gene>
<dbReference type="AlphaFoldDB" id="A0A377NHB3"/>
<name>A0A377NHB3_9GAMM</name>